<feature type="non-terminal residue" evidence="9">
    <location>
        <position position="267"/>
    </location>
</feature>
<protein>
    <recommendedName>
        <fullName evidence="8">Glycosyl transferase family 51 domain-containing protein</fullName>
    </recommendedName>
</protein>
<keyword evidence="7" id="KW-0472">Membrane</keyword>
<keyword evidence="6" id="KW-0961">Cell wall biogenesis/degradation</keyword>
<dbReference type="GO" id="GO:0016787">
    <property type="term" value="F:hydrolase activity"/>
    <property type="evidence" value="ECO:0007669"/>
    <property type="project" value="UniProtKB-KW"/>
</dbReference>
<dbReference type="Pfam" id="PF00912">
    <property type="entry name" value="Transgly"/>
    <property type="match status" value="1"/>
</dbReference>
<dbReference type="PANTHER" id="PTHR32282">
    <property type="entry name" value="BINDING PROTEIN TRANSPEPTIDASE, PUTATIVE-RELATED"/>
    <property type="match status" value="1"/>
</dbReference>
<evidence type="ECO:0000256" key="1">
    <source>
        <dbReference type="ARBA" id="ARBA00022679"/>
    </source>
</evidence>
<feature type="transmembrane region" description="Helical" evidence="7">
    <location>
        <begin position="21"/>
        <end position="45"/>
    </location>
</feature>
<feature type="non-terminal residue" evidence="9">
    <location>
        <position position="1"/>
    </location>
</feature>
<evidence type="ECO:0000313" key="9">
    <source>
        <dbReference type="EMBL" id="SVB65954.1"/>
    </source>
</evidence>
<keyword evidence="5" id="KW-0511">Multifunctional enzyme</keyword>
<evidence type="ECO:0000256" key="6">
    <source>
        <dbReference type="ARBA" id="ARBA00023316"/>
    </source>
</evidence>
<dbReference type="InterPro" id="IPR036950">
    <property type="entry name" value="PBP_transglycosylase"/>
</dbReference>
<evidence type="ECO:0000256" key="5">
    <source>
        <dbReference type="ARBA" id="ARBA00023268"/>
    </source>
</evidence>
<proteinExistence type="predicted"/>
<gene>
    <name evidence="9" type="ORF">METZ01_LOCUS218808</name>
</gene>
<organism evidence="9">
    <name type="scientific">marine metagenome</name>
    <dbReference type="NCBI Taxonomy" id="408172"/>
    <lineage>
        <taxon>unclassified sequences</taxon>
        <taxon>metagenomes</taxon>
        <taxon>ecological metagenomes</taxon>
    </lineage>
</organism>
<name>A0A382FU85_9ZZZZ</name>
<evidence type="ECO:0000256" key="3">
    <source>
        <dbReference type="ARBA" id="ARBA00022960"/>
    </source>
</evidence>
<feature type="domain" description="Glycosyl transferase family 51" evidence="8">
    <location>
        <begin position="71"/>
        <end position="243"/>
    </location>
</feature>
<dbReference type="EMBL" id="UINC01051599">
    <property type="protein sequence ID" value="SVB65954.1"/>
    <property type="molecule type" value="Genomic_DNA"/>
</dbReference>
<dbReference type="InterPro" id="IPR001264">
    <property type="entry name" value="Glyco_trans_51"/>
</dbReference>
<dbReference type="GO" id="GO:0030288">
    <property type="term" value="C:outer membrane-bounded periplasmic space"/>
    <property type="evidence" value="ECO:0007669"/>
    <property type="project" value="TreeGrafter"/>
</dbReference>
<dbReference type="FunFam" id="1.10.3810.10:FF:000001">
    <property type="entry name" value="Penicillin-binding protein 1A"/>
    <property type="match status" value="1"/>
</dbReference>
<dbReference type="GO" id="GO:0071555">
    <property type="term" value="P:cell wall organization"/>
    <property type="evidence" value="ECO:0007669"/>
    <property type="project" value="UniProtKB-KW"/>
</dbReference>
<dbReference type="InterPro" id="IPR050396">
    <property type="entry name" value="Glycosyltr_51/Transpeptidase"/>
</dbReference>
<dbReference type="GO" id="GO:0008955">
    <property type="term" value="F:peptidoglycan glycosyltransferase activity"/>
    <property type="evidence" value="ECO:0007669"/>
    <property type="project" value="TreeGrafter"/>
</dbReference>
<keyword evidence="7" id="KW-0812">Transmembrane</keyword>
<dbReference type="Gene3D" id="1.10.3810.10">
    <property type="entry name" value="Biosynthetic peptidoglycan transglycosylase-like"/>
    <property type="match status" value="1"/>
</dbReference>
<evidence type="ECO:0000256" key="7">
    <source>
        <dbReference type="SAM" id="Phobius"/>
    </source>
</evidence>
<evidence type="ECO:0000256" key="4">
    <source>
        <dbReference type="ARBA" id="ARBA00022984"/>
    </source>
</evidence>
<accession>A0A382FU85</accession>
<sequence>VNKAPAPKSGGKTSRSWLATAIYWFIVLIVWGVIAILGVIVWYAYDLPPVDKLSAIQRKPSVTLLDRKNRKIAEFGDVYGVPVQLNQLPKYLPNAVVATEDRRFYNHYGIDPIGLLRAMVKNVVAGRVVQGGSTISQQLAKNVFLTHQRTLKRKVQEFLLALWLEATFSKEHILTLYLNRVYFGAGAYGVDAAARRYFSKPAAKVNLAEAAMLAGLLKAPSRLTPTRNLRAAQRRAALVLTLMADVGYIKLEAAQAAKAKPADLRLG</sequence>
<keyword evidence="4" id="KW-0573">Peptidoglycan synthesis</keyword>
<dbReference type="PANTHER" id="PTHR32282:SF33">
    <property type="entry name" value="PEPTIDOGLYCAN GLYCOSYLTRANSFERASE"/>
    <property type="match status" value="1"/>
</dbReference>
<evidence type="ECO:0000259" key="8">
    <source>
        <dbReference type="Pfam" id="PF00912"/>
    </source>
</evidence>
<evidence type="ECO:0000256" key="2">
    <source>
        <dbReference type="ARBA" id="ARBA00022801"/>
    </source>
</evidence>
<keyword evidence="7" id="KW-1133">Transmembrane helix</keyword>
<dbReference type="GO" id="GO:0009252">
    <property type="term" value="P:peptidoglycan biosynthetic process"/>
    <property type="evidence" value="ECO:0007669"/>
    <property type="project" value="UniProtKB-KW"/>
</dbReference>
<keyword evidence="1" id="KW-0808">Transferase</keyword>
<dbReference type="InterPro" id="IPR023346">
    <property type="entry name" value="Lysozyme-like_dom_sf"/>
</dbReference>
<keyword evidence="3" id="KW-0133">Cell shape</keyword>
<dbReference type="AlphaFoldDB" id="A0A382FU85"/>
<dbReference type="SUPFAM" id="SSF53955">
    <property type="entry name" value="Lysozyme-like"/>
    <property type="match status" value="1"/>
</dbReference>
<keyword evidence="2" id="KW-0378">Hydrolase</keyword>
<dbReference type="GO" id="GO:0008360">
    <property type="term" value="P:regulation of cell shape"/>
    <property type="evidence" value="ECO:0007669"/>
    <property type="project" value="UniProtKB-KW"/>
</dbReference>
<reference evidence="9" key="1">
    <citation type="submission" date="2018-05" db="EMBL/GenBank/DDBJ databases">
        <authorList>
            <person name="Lanie J.A."/>
            <person name="Ng W.-L."/>
            <person name="Kazmierczak K.M."/>
            <person name="Andrzejewski T.M."/>
            <person name="Davidsen T.M."/>
            <person name="Wayne K.J."/>
            <person name="Tettelin H."/>
            <person name="Glass J.I."/>
            <person name="Rusch D."/>
            <person name="Podicherti R."/>
            <person name="Tsui H.-C.T."/>
            <person name="Winkler M.E."/>
        </authorList>
    </citation>
    <scope>NUCLEOTIDE SEQUENCE</scope>
</reference>